<keyword evidence="3" id="KW-1185">Reference proteome</keyword>
<dbReference type="OrthoDB" id="49365at2"/>
<name>A0A229UG31_9BACL</name>
<dbReference type="RefSeq" id="WP_094018849.1">
    <property type="nucleotide sequence ID" value="NZ_NMQW01000080.1"/>
</dbReference>
<protein>
    <recommendedName>
        <fullName evidence="4">DUF5668 domain-containing protein</fullName>
    </recommendedName>
</protein>
<keyword evidence="1" id="KW-0472">Membrane</keyword>
<keyword evidence="1" id="KW-0812">Transmembrane</keyword>
<feature type="transmembrane region" description="Helical" evidence="1">
    <location>
        <begin position="86"/>
        <end position="106"/>
    </location>
</feature>
<feature type="transmembrane region" description="Helical" evidence="1">
    <location>
        <begin position="143"/>
        <end position="162"/>
    </location>
</feature>
<gene>
    <name evidence="2" type="ORF">CF651_31605</name>
</gene>
<feature type="transmembrane region" description="Helical" evidence="1">
    <location>
        <begin position="32"/>
        <end position="52"/>
    </location>
</feature>
<dbReference type="AlphaFoldDB" id="A0A229UG31"/>
<evidence type="ECO:0000313" key="3">
    <source>
        <dbReference type="Proteomes" id="UP000215509"/>
    </source>
</evidence>
<comment type="caution">
    <text evidence="2">The sequence shown here is derived from an EMBL/GenBank/DDBJ whole genome shotgun (WGS) entry which is preliminary data.</text>
</comment>
<organism evidence="2 3">
    <name type="scientific">Paenibacillus rigui</name>
    <dbReference type="NCBI Taxonomy" id="554312"/>
    <lineage>
        <taxon>Bacteria</taxon>
        <taxon>Bacillati</taxon>
        <taxon>Bacillota</taxon>
        <taxon>Bacilli</taxon>
        <taxon>Bacillales</taxon>
        <taxon>Paenibacillaceae</taxon>
        <taxon>Paenibacillus</taxon>
    </lineage>
</organism>
<keyword evidence="1" id="KW-1133">Transmembrane helix</keyword>
<evidence type="ECO:0000313" key="2">
    <source>
        <dbReference type="EMBL" id="OXM82322.1"/>
    </source>
</evidence>
<feature type="transmembrane region" description="Helical" evidence="1">
    <location>
        <begin position="113"/>
        <end position="137"/>
    </location>
</feature>
<evidence type="ECO:0000256" key="1">
    <source>
        <dbReference type="SAM" id="Phobius"/>
    </source>
</evidence>
<feature type="transmembrane region" description="Helical" evidence="1">
    <location>
        <begin position="59"/>
        <end position="80"/>
    </location>
</feature>
<dbReference type="EMBL" id="NMQW01000080">
    <property type="protein sequence ID" value="OXM82322.1"/>
    <property type="molecule type" value="Genomic_DNA"/>
</dbReference>
<sequence length="166" mass="17978">MNRSIAGIVLILLGVGLYLNHGQPVDAGTIFGHFWPSLFVIPIGLFFHWLYFSMLAPRATGLLIPGGTVFTAGIVCQIAMLTDGWAYLWPGFIFAAAVGLFEFYWFGGRNRYLLIPISILMVLSLLFSAVFTIGALFNQVAVSGPTLAILFVLIGAFTLLGGKSKT</sequence>
<dbReference type="Proteomes" id="UP000215509">
    <property type="component" value="Unassembled WGS sequence"/>
</dbReference>
<accession>A0A229UG31</accession>
<reference evidence="2 3" key="1">
    <citation type="submission" date="2017-07" db="EMBL/GenBank/DDBJ databases">
        <title>Genome sequencing and assembly of Paenibacillus rigui.</title>
        <authorList>
            <person name="Mayilraj S."/>
        </authorList>
    </citation>
    <scope>NUCLEOTIDE SEQUENCE [LARGE SCALE GENOMIC DNA]</scope>
    <source>
        <strain evidence="2 3">JCM 16352</strain>
    </source>
</reference>
<proteinExistence type="predicted"/>
<evidence type="ECO:0008006" key="4">
    <source>
        <dbReference type="Google" id="ProtNLM"/>
    </source>
</evidence>